<accession>A0ABY9SBN8</accession>
<dbReference type="Proteomes" id="UP001246690">
    <property type="component" value="Chromosome"/>
</dbReference>
<keyword evidence="2" id="KW-1185">Reference proteome</keyword>
<proteinExistence type="predicted"/>
<name>A0ABY9SBN8_9ENTR</name>
<evidence type="ECO:0000313" key="2">
    <source>
        <dbReference type="Proteomes" id="UP001246690"/>
    </source>
</evidence>
<organism evidence="1 2">
    <name type="scientific">Buttiauxella selenatireducens</name>
    <dbReference type="NCBI Taxonomy" id="3073902"/>
    <lineage>
        <taxon>Bacteria</taxon>
        <taxon>Pseudomonadati</taxon>
        <taxon>Pseudomonadota</taxon>
        <taxon>Gammaproteobacteria</taxon>
        <taxon>Enterobacterales</taxon>
        <taxon>Enterobacteriaceae</taxon>
        <taxon>Buttiauxella</taxon>
    </lineage>
</organism>
<evidence type="ECO:0000313" key="1">
    <source>
        <dbReference type="EMBL" id="WMY74935.1"/>
    </source>
</evidence>
<protein>
    <recommendedName>
        <fullName evidence="3">Lipopolysaccharide core biosynthesis protein</fullName>
    </recommendedName>
</protein>
<dbReference type="EMBL" id="CP133838">
    <property type="protein sequence ID" value="WMY74935.1"/>
    <property type="molecule type" value="Genomic_DNA"/>
</dbReference>
<reference evidence="1 2" key="1">
    <citation type="submission" date="2023-09" db="EMBL/GenBank/DDBJ databases">
        <title>Buttiauxella selenatireducens sp. nov., isolated from the rhizosphere of Cardamine hupingshanesis.</title>
        <authorList>
            <person name="Zhang S."/>
            <person name="Xu Z."/>
            <person name="Wang H."/>
            <person name="Guo Y."/>
        </authorList>
    </citation>
    <scope>NUCLEOTIDE SEQUENCE [LARGE SCALE GENOMIC DNA]</scope>
    <source>
        <strain evidence="1 2">R73</strain>
    </source>
</reference>
<dbReference type="RefSeq" id="WP_309877368.1">
    <property type="nucleotide sequence ID" value="NZ_CP133838.1"/>
</dbReference>
<gene>
    <name evidence="1" type="ORF">RHD99_02820</name>
</gene>
<evidence type="ECO:0008006" key="3">
    <source>
        <dbReference type="Google" id="ProtNLM"/>
    </source>
</evidence>
<sequence length="322" mass="37982">MRYFFLEWVNDFEKMMLDSLAKEYPVLQINRIMRRFKSVNKWLPGEQLKKMHKKMHCARRFSAINKDDVIVCNGYSVFPFLDYVETMPCKKILILRDSVEALTNKRRKLGQLGQNQDYIETVRPVFDIIFSFDPQDSKTYGLTYIPQFLPFTWKQIQSISHSAHTIENRCFYVGGYQPERVSLINEITPLLNECHCDTDFYLMDKYNNHNYPSNCTNIKLSYHENIKKLNQSRFVLEINKPDQAGLTLRSVEALVFNKQLITNNQAIKAQEFYHPSRCFIYDGNNQQELKQFLLTQPIAVQPEIAWKYSADAMLETLKKHVA</sequence>